<evidence type="ECO:0000313" key="4">
    <source>
        <dbReference type="EMBL" id="MPC67068.1"/>
    </source>
</evidence>
<dbReference type="GO" id="GO:0016020">
    <property type="term" value="C:membrane"/>
    <property type="evidence" value="ECO:0007669"/>
    <property type="project" value="InterPro"/>
</dbReference>
<dbReference type="OrthoDB" id="6500454at2759"/>
<proteinExistence type="inferred from homology"/>
<dbReference type="EMBL" id="VSRR010025729">
    <property type="protein sequence ID" value="MPC67068.1"/>
    <property type="molecule type" value="Genomic_DNA"/>
</dbReference>
<comment type="caution">
    <text evidence="4">The sequence shown here is derived from an EMBL/GenBank/DDBJ whole genome shotgun (WGS) entry which is preliminary data.</text>
</comment>
<name>A0A5B7HDU3_PORTR</name>
<dbReference type="Pfam" id="PF00060">
    <property type="entry name" value="Lig_chan"/>
    <property type="match status" value="1"/>
</dbReference>
<evidence type="ECO:0000256" key="1">
    <source>
        <dbReference type="ARBA" id="ARBA00008685"/>
    </source>
</evidence>
<dbReference type="Gene3D" id="1.10.287.70">
    <property type="match status" value="1"/>
</dbReference>
<sequence length="102" mass="11572">MYVCFQIQHTVEGKNHEVWLAVKLVIGTLLDEAIPGKLPRKTPLRVLLTAWLICTFIFGTVYRSNLTACLTIPTYPSRPETLVDLLNIGARYILLHQPPNKN</sequence>
<keyword evidence="2" id="KW-1133">Transmembrane helix</keyword>
<evidence type="ECO:0000256" key="2">
    <source>
        <dbReference type="SAM" id="Phobius"/>
    </source>
</evidence>
<evidence type="ECO:0000313" key="5">
    <source>
        <dbReference type="Proteomes" id="UP000324222"/>
    </source>
</evidence>
<dbReference type="Proteomes" id="UP000324222">
    <property type="component" value="Unassembled WGS sequence"/>
</dbReference>
<dbReference type="GO" id="GO:0015276">
    <property type="term" value="F:ligand-gated monoatomic ion channel activity"/>
    <property type="evidence" value="ECO:0007669"/>
    <property type="project" value="InterPro"/>
</dbReference>
<feature type="transmembrane region" description="Helical" evidence="2">
    <location>
        <begin position="44"/>
        <end position="62"/>
    </location>
</feature>
<dbReference type="InterPro" id="IPR001320">
    <property type="entry name" value="Iontro_rcpt_C"/>
</dbReference>
<gene>
    <name evidence="4" type="ORF">E2C01_061232</name>
</gene>
<protein>
    <recommendedName>
        <fullName evidence="3">Ionotropic glutamate receptor C-terminal domain-containing protein</fullName>
    </recommendedName>
</protein>
<dbReference type="AlphaFoldDB" id="A0A5B7HDU3"/>
<evidence type="ECO:0000259" key="3">
    <source>
        <dbReference type="Pfam" id="PF00060"/>
    </source>
</evidence>
<keyword evidence="2" id="KW-0812">Transmembrane</keyword>
<organism evidence="4 5">
    <name type="scientific">Portunus trituberculatus</name>
    <name type="common">Swimming crab</name>
    <name type="synonym">Neptunus trituberculatus</name>
    <dbReference type="NCBI Taxonomy" id="210409"/>
    <lineage>
        <taxon>Eukaryota</taxon>
        <taxon>Metazoa</taxon>
        <taxon>Ecdysozoa</taxon>
        <taxon>Arthropoda</taxon>
        <taxon>Crustacea</taxon>
        <taxon>Multicrustacea</taxon>
        <taxon>Malacostraca</taxon>
        <taxon>Eumalacostraca</taxon>
        <taxon>Eucarida</taxon>
        <taxon>Decapoda</taxon>
        <taxon>Pleocyemata</taxon>
        <taxon>Brachyura</taxon>
        <taxon>Eubrachyura</taxon>
        <taxon>Portunoidea</taxon>
        <taxon>Portunidae</taxon>
        <taxon>Portuninae</taxon>
        <taxon>Portunus</taxon>
    </lineage>
</organism>
<reference evidence="4 5" key="1">
    <citation type="submission" date="2019-05" db="EMBL/GenBank/DDBJ databases">
        <title>Another draft genome of Portunus trituberculatus and its Hox gene families provides insights of decapod evolution.</title>
        <authorList>
            <person name="Jeong J.-H."/>
            <person name="Song I."/>
            <person name="Kim S."/>
            <person name="Choi T."/>
            <person name="Kim D."/>
            <person name="Ryu S."/>
            <person name="Kim W."/>
        </authorList>
    </citation>
    <scope>NUCLEOTIDE SEQUENCE [LARGE SCALE GENOMIC DNA]</scope>
    <source>
        <tissue evidence="4">Muscle</tissue>
    </source>
</reference>
<accession>A0A5B7HDU3</accession>
<keyword evidence="2" id="KW-0472">Membrane</keyword>
<comment type="similarity">
    <text evidence="1">Belongs to the glutamate-gated ion channel (TC 1.A.10.1) family.</text>
</comment>
<feature type="domain" description="Ionotropic glutamate receptor C-terminal" evidence="3">
    <location>
        <begin position="12"/>
        <end position="86"/>
    </location>
</feature>
<keyword evidence="5" id="KW-1185">Reference proteome</keyword>